<dbReference type="GO" id="GO:0005730">
    <property type="term" value="C:nucleolus"/>
    <property type="evidence" value="ECO:0007669"/>
    <property type="project" value="TreeGrafter"/>
</dbReference>
<comment type="caution">
    <text evidence="2">The sequence shown here is derived from an EMBL/GenBank/DDBJ whole genome shotgun (WGS) entry which is preliminary data.</text>
</comment>
<dbReference type="InterPro" id="IPR003890">
    <property type="entry name" value="MIF4G-like_typ-3"/>
</dbReference>
<dbReference type="GO" id="GO:0042274">
    <property type="term" value="P:ribosomal small subunit biogenesis"/>
    <property type="evidence" value="ECO:0007669"/>
    <property type="project" value="TreeGrafter"/>
</dbReference>
<dbReference type="SUPFAM" id="SSF48371">
    <property type="entry name" value="ARM repeat"/>
    <property type="match status" value="1"/>
</dbReference>
<reference evidence="2" key="1">
    <citation type="submission" date="2020-05" db="EMBL/GenBank/DDBJ databases">
        <title>Phylogenomic resolution of chytrid fungi.</title>
        <authorList>
            <person name="Stajich J.E."/>
            <person name="Amses K."/>
            <person name="Simmons R."/>
            <person name="Seto K."/>
            <person name="Myers J."/>
            <person name="Bonds A."/>
            <person name="Quandt C.A."/>
            <person name="Barry K."/>
            <person name="Liu P."/>
            <person name="Grigoriev I."/>
            <person name="Longcore J.E."/>
            <person name="James T.Y."/>
        </authorList>
    </citation>
    <scope>NUCLEOTIDE SEQUENCE</scope>
    <source>
        <strain evidence="2">JEL0513</strain>
    </source>
</reference>
<dbReference type="InterPro" id="IPR016024">
    <property type="entry name" value="ARM-type_fold"/>
</dbReference>
<evidence type="ECO:0000313" key="2">
    <source>
        <dbReference type="EMBL" id="KAJ3090803.1"/>
    </source>
</evidence>
<accession>A0AAD5SRR7</accession>
<dbReference type="Gene3D" id="1.25.40.180">
    <property type="match status" value="1"/>
</dbReference>
<evidence type="ECO:0000259" key="1">
    <source>
        <dbReference type="Pfam" id="PF02854"/>
    </source>
</evidence>
<dbReference type="EMBL" id="JADGJH010003456">
    <property type="protein sequence ID" value="KAJ3090803.1"/>
    <property type="molecule type" value="Genomic_DNA"/>
</dbReference>
<dbReference type="PANTHER" id="PTHR18034">
    <property type="entry name" value="CELL CYCLE CONTROL PROTEIN CWF22-RELATED"/>
    <property type="match status" value="1"/>
</dbReference>
<proteinExistence type="predicted"/>
<protein>
    <submittedName>
        <fullName evidence="2">Suppressor of glycerol defect</fullName>
    </submittedName>
</protein>
<dbReference type="PANTHER" id="PTHR18034:SF4">
    <property type="entry name" value="NUCLEOLAR MIF4G DOMAIN-CONTAINING PROTEIN 1"/>
    <property type="match status" value="1"/>
</dbReference>
<dbReference type="InterPro" id="IPR050781">
    <property type="entry name" value="CWC22_splicing_factor"/>
</dbReference>
<dbReference type="Proteomes" id="UP001211907">
    <property type="component" value="Unassembled WGS sequence"/>
</dbReference>
<dbReference type="Pfam" id="PF02854">
    <property type="entry name" value="MIF4G"/>
    <property type="match status" value="1"/>
</dbReference>
<evidence type="ECO:0000313" key="3">
    <source>
        <dbReference type="Proteomes" id="UP001211907"/>
    </source>
</evidence>
<keyword evidence="3" id="KW-1185">Reference proteome</keyword>
<gene>
    <name evidence="2" type="primary">SGD1_1</name>
    <name evidence="2" type="ORF">HK100_007346</name>
</gene>
<dbReference type="GO" id="GO:0003723">
    <property type="term" value="F:RNA binding"/>
    <property type="evidence" value="ECO:0007669"/>
    <property type="project" value="InterPro"/>
</dbReference>
<sequence length="128" mass="14132">MTYSALISCIFNLTGIEFGAHFTQTAIELYIKSMNELKASAASTKELPSKQATNLMTLLSHLYNFSVVGAPLVYDLVRGCLARMQEIDVEIVLKILRTCGSQMRGDDPRALKDIVALVHEKSVLNNDP</sequence>
<organism evidence="2 3">
    <name type="scientific">Physocladia obscura</name>
    <dbReference type="NCBI Taxonomy" id="109957"/>
    <lineage>
        <taxon>Eukaryota</taxon>
        <taxon>Fungi</taxon>
        <taxon>Fungi incertae sedis</taxon>
        <taxon>Chytridiomycota</taxon>
        <taxon>Chytridiomycota incertae sedis</taxon>
        <taxon>Chytridiomycetes</taxon>
        <taxon>Chytridiales</taxon>
        <taxon>Chytriomycetaceae</taxon>
        <taxon>Physocladia</taxon>
    </lineage>
</organism>
<feature type="non-terminal residue" evidence="2">
    <location>
        <position position="128"/>
    </location>
</feature>
<name>A0AAD5SRR7_9FUNG</name>
<feature type="domain" description="MIF4G" evidence="1">
    <location>
        <begin position="2"/>
        <end position="119"/>
    </location>
</feature>
<dbReference type="AlphaFoldDB" id="A0AAD5SRR7"/>